<evidence type="ECO:0000313" key="1">
    <source>
        <dbReference type="EMBL" id="KUM46408.1"/>
    </source>
</evidence>
<name>A0A101LWF5_PICGL</name>
<reference evidence="1" key="1">
    <citation type="journal article" date="2015" name="Genome Biol. Evol.">
        <title>Organellar Genomes of White Spruce (Picea glauca): Assembly and Annotation.</title>
        <authorList>
            <person name="Jackman S.D."/>
            <person name="Warren R.L."/>
            <person name="Gibb E.A."/>
            <person name="Vandervalk B.P."/>
            <person name="Mohamadi H."/>
            <person name="Chu J."/>
            <person name="Raymond A."/>
            <person name="Pleasance S."/>
            <person name="Coope R."/>
            <person name="Wildung M.R."/>
            <person name="Ritland C.E."/>
            <person name="Bousquet J."/>
            <person name="Jones S.J."/>
            <person name="Bohlmann J."/>
            <person name="Birol I."/>
        </authorList>
    </citation>
    <scope>NUCLEOTIDE SEQUENCE [LARGE SCALE GENOMIC DNA]</scope>
    <source>
        <tissue evidence="1">Flushing bud</tissue>
    </source>
</reference>
<keyword evidence="1" id="KW-0496">Mitochondrion</keyword>
<protein>
    <submittedName>
        <fullName evidence="1">Uncharacterized protein</fullName>
    </submittedName>
</protein>
<gene>
    <name evidence="1" type="ORF">ABT39_MTgene1507</name>
</gene>
<comment type="caution">
    <text evidence="1">The sequence shown here is derived from an EMBL/GenBank/DDBJ whole genome shotgun (WGS) entry which is preliminary data.</text>
</comment>
<sequence length="75" mass="8581">MRGALVIGESLNQHSMSLEQPLLCHSHSSRLTTTVRSLISFGTTRTQPFICWLSLLSTDPRRFFLSRHFTCTENK</sequence>
<geneLocation type="mitochondrion" evidence="1"/>
<organism evidence="1">
    <name type="scientific">Picea glauca</name>
    <name type="common">White spruce</name>
    <name type="synonym">Pinus glauca</name>
    <dbReference type="NCBI Taxonomy" id="3330"/>
    <lineage>
        <taxon>Eukaryota</taxon>
        <taxon>Viridiplantae</taxon>
        <taxon>Streptophyta</taxon>
        <taxon>Embryophyta</taxon>
        <taxon>Tracheophyta</taxon>
        <taxon>Spermatophyta</taxon>
        <taxon>Pinopsida</taxon>
        <taxon>Pinidae</taxon>
        <taxon>Conifers I</taxon>
        <taxon>Pinales</taxon>
        <taxon>Pinaceae</taxon>
        <taxon>Picea</taxon>
    </lineage>
</organism>
<dbReference type="AlphaFoldDB" id="A0A101LWF5"/>
<accession>A0A101LWF5</accession>
<dbReference type="EMBL" id="LKAM01000011">
    <property type="protein sequence ID" value="KUM46408.1"/>
    <property type="molecule type" value="Genomic_DNA"/>
</dbReference>
<proteinExistence type="predicted"/>